<protein>
    <submittedName>
        <fullName evidence="8">Uncharacterized protein</fullName>
    </submittedName>
</protein>
<dbReference type="InterPro" id="IPR007749">
    <property type="entry name" value="DUF677"/>
</dbReference>
<evidence type="ECO:0000313" key="8">
    <source>
        <dbReference type="EMBL" id="KAL2468216.1"/>
    </source>
</evidence>
<dbReference type="Pfam" id="PF05055">
    <property type="entry name" value="DUF677"/>
    <property type="match status" value="1"/>
</dbReference>
<feature type="transmembrane region" description="Helical" evidence="7">
    <location>
        <begin position="198"/>
        <end position="216"/>
    </location>
</feature>
<evidence type="ECO:0000256" key="6">
    <source>
        <dbReference type="SAM" id="MobiDB-lite"/>
    </source>
</evidence>
<keyword evidence="9" id="KW-1185">Reference proteome</keyword>
<dbReference type="PANTHER" id="PTHR31113:SF20">
    <property type="entry name" value="UPF0496 PROTEIN 2-RELATED"/>
    <property type="match status" value="1"/>
</dbReference>
<evidence type="ECO:0000256" key="3">
    <source>
        <dbReference type="ARBA" id="ARBA00022692"/>
    </source>
</evidence>
<evidence type="ECO:0000313" key="9">
    <source>
        <dbReference type="Proteomes" id="UP001604277"/>
    </source>
</evidence>
<evidence type="ECO:0000256" key="1">
    <source>
        <dbReference type="ARBA" id="ARBA00004370"/>
    </source>
</evidence>
<feature type="region of interest" description="Disordered" evidence="6">
    <location>
        <begin position="30"/>
        <end position="55"/>
    </location>
</feature>
<evidence type="ECO:0000256" key="4">
    <source>
        <dbReference type="ARBA" id="ARBA00022989"/>
    </source>
</evidence>
<gene>
    <name evidence="8" type="ORF">Fot_51741</name>
</gene>
<evidence type="ECO:0000256" key="2">
    <source>
        <dbReference type="ARBA" id="ARBA00009074"/>
    </source>
</evidence>
<comment type="similarity">
    <text evidence="2">Belongs to the UPF0496 family.</text>
</comment>
<feature type="compositionally biased region" description="Low complexity" evidence="6">
    <location>
        <begin position="42"/>
        <end position="55"/>
    </location>
</feature>
<evidence type="ECO:0000256" key="7">
    <source>
        <dbReference type="SAM" id="Phobius"/>
    </source>
</evidence>
<dbReference type="PANTHER" id="PTHR31113">
    <property type="entry name" value="UPF0496 PROTEIN 3-RELATED"/>
    <property type="match status" value="1"/>
</dbReference>
<reference evidence="9" key="1">
    <citation type="submission" date="2024-07" db="EMBL/GenBank/DDBJ databases">
        <title>Two chromosome-level genome assemblies of Korean endemic species Abeliophyllum distichum and Forsythia ovata (Oleaceae).</title>
        <authorList>
            <person name="Jang H."/>
        </authorList>
    </citation>
    <scope>NUCLEOTIDE SEQUENCE [LARGE SCALE GENOMIC DNA]</scope>
</reference>
<comment type="caution">
    <text evidence="8">The sequence shown here is derived from an EMBL/GenBank/DDBJ whole genome shotgun (WGS) entry which is preliminary data.</text>
</comment>
<organism evidence="8 9">
    <name type="scientific">Forsythia ovata</name>
    <dbReference type="NCBI Taxonomy" id="205694"/>
    <lineage>
        <taxon>Eukaryota</taxon>
        <taxon>Viridiplantae</taxon>
        <taxon>Streptophyta</taxon>
        <taxon>Embryophyta</taxon>
        <taxon>Tracheophyta</taxon>
        <taxon>Spermatophyta</taxon>
        <taxon>Magnoliopsida</taxon>
        <taxon>eudicotyledons</taxon>
        <taxon>Gunneridae</taxon>
        <taxon>Pentapetalae</taxon>
        <taxon>asterids</taxon>
        <taxon>lamiids</taxon>
        <taxon>Lamiales</taxon>
        <taxon>Oleaceae</taxon>
        <taxon>Forsythieae</taxon>
        <taxon>Forsythia</taxon>
    </lineage>
</organism>
<keyword evidence="3 7" id="KW-0812">Transmembrane</keyword>
<dbReference type="Proteomes" id="UP001604277">
    <property type="component" value="Unassembled WGS sequence"/>
</dbReference>
<evidence type="ECO:0000256" key="5">
    <source>
        <dbReference type="ARBA" id="ARBA00023136"/>
    </source>
</evidence>
<keyword evidence="4 7" id="KW-1133">Transmembrane helix</keyword>
<feature type="transmembrane region" description="Helical" evidence="7">
    <location>
        <begin position="222"/>
        <end position="242"/>
    </location>
</feature>
<dbReference type="EMBL" id="JBFOLJ010000017">
    <property type="protein sequence ID" value="KAL2468216.1"/>
    <property type="molecule type" value="Genomic_DNA"/>
</dbReference>
<proteinExistence type="inferred from homology"/>
<keyword evidence="5 7" id="KW-0472">Membrane</keyword>
<dbReference type="AlphaFoldDB" id="A0ABD1PW89"/>
<dbReference type="GO" id="GO:0016020">
    <property type="term" value="C:membrane"/>
    <property type="evidence" value="ECO:0007669"/>
    <property type="project" value="UniProtKB-SubCell"/>
</dbReference>
<name>A0ABD1PW89_9LAMI</name>
<accession>A0ABD1PW89</accession>
<comment type="subcellular location">
    <subcellularLocation>
        <location evidence="1">Membrane</location>
    </subcellularLocation>
</comment>
<feature type="compositionally biased region" description="Basic and acidic residues" evidence="6">
    <location>
        <begin position="30"/>
        <end position="39"/>
    </location>
</feature>
<sequence length="356" mass="40957">MSKSNVNEEYKEAFRTNSYIEICKKVQGQLERESTDHDNGPSSSLSSSSSSSSSSSRHVHLSEFLLEPCQETLDDIIENLNLHQLLVNYLEISLEACRLCELLLKNVHNVRANYCVIKNAIKQMKKLPDGASWNTDDHCLAVYRNLASFVMLRNPLSTITPLQFHELHESRILLFHRLTSKCRQTKRRTKLRKWIKKVMRYVLVGACGALVIPLLLLAIHSMVAGMVAAPGLFVLGSLSLFLKKLRVAKKKLEKTEYERLGIQLDIAARGVYILINDFDTMSRLVQRLHDELEHKKFVADICVRKGKNEILKEVLREFQISGSCFLEQLEELEKQIYLCFLDINRSRRLLLEEIIN</sequence>